<dbReference type="Proteomes" id="UP000001555">
    <property type="component" value="Unassembled WGS sequence"/>
</dbReference>
<protein>
    <submittedName>
        <fullName evidence="1 2">Uncharacterized protein</fullName>
    </submittedName>
</protein>
<feature type="non-terminal residue" evidence="1">
    <location>
        <position position="81"/>
    </location>
</feature>
<dbReference type="STRING" id="6945.B7Q870"/>
<sequence length="81" mass="9281">LVMDNIGVYYQNARGLRTKPDIFFEGVTTSDFNVICITKTWLTQAISSNEYFTDEYCVYRCDRDSTDSRATLGDGCSRRCI</sequence>
<reference evidence="1 3" key="1">
    <citation type="submission" date="2008-03" db="EMBL/GenBank/DDBJ databases">
        <title>Annotation of Ixodes scapularis.</title>
        <authorList>
            <consortium name="Ixodes scapularis Genome Project Consortium"/>
            <person name="Caler E."/>
            <person name="Hannick L.I."/>
            <person name="Bidwell S."/>
            <person name="Joardar V."/>
            <person name="Thiagarajan M."/>
            <person name="Amedeo P."/>
            <person name="Galinsky K.J."/>
            <person name="Schobel S."/>
            <person name="Inman J."/>
            <person name="Hostetler J."/>
            <person name="Miller J."/>
            <person name="Hammond M."/>
            <person name="Megy K."/>
            <person name="Lawson D."/>
            <person name="Kodira C."/>
            <person name="Sutton G."/>
            <person name="Meyer J."/>
            <person name="Hill C.A."/>
            <person name="Birren B."/>
            <person name="Nene V."/>
            <person name="Collins F."/>
            <person name="Alarcon-Chaidez F."/>
            <person name="Wikel S."/>
            <person name="Strausberg R."/>
        </authorList>
    </citation>
    <scope>NUCLEOTIDE SEQUENCE [LARGE SCALE GENOMIC DNA]</scope>
    <source>
        <strain evidence="3">Wikel</strain>
        <strain evidence="1">Wikel colony</strain>
    </source>
</reference>
<reference evidence="2" key="2">
    <citation type="submission" date="2020-05" db="UniProtKB">
        <authorList>
            <consortium name="EnsemblMetazoa"/>
        </authorList>
    </citation>
    <scope>IDENTIFICATION</scope>
    <source>
        <strain evidence="2">wikel</strain>
    </source>
</reference>
<feature type="non-terminal residue" evidence="1">
    <location>
        <position position="1"/>
    </location>
</feature>
<dbReference type="InterPro" id="IPR036691">
    <property type="entry name" value="Endo/exonu/phosph_ase_sf"/>
</dbReference>
<dbReference type="EMBL" id="DS881450">
    <property type="protein sequence ID" value="EEC15042.1"/>
    <property type="molecule type" value="Genomic_DNA"/>
</dbReference>
<dbReference type="EnsemblMetazoa" id="ISCW011648-RA">
    <property type="protein sequence ID" value="ISCW011648-PA"/>
    <property type="gene ID" value="ISCW011648"/>
</dbReference>
<dbReference type="HOGENOM" id="CLU_2580648_0_0_1"/>
<dbReference type="InParanoid" id="B7Q870"/>
<accession>B7Q870</accession>
<gene>
    <name evidence="1" type="ORF">IscW_ISCW011648</name>
</gene>
<dbReference type="EMBL" id="ABJB010541492">
    <property type="status" value="NOT_ANNOTATED_CDS"/>
    <property type="molecule type" value="Genomic_DNA"/>
</dbReference>
<dbReference type="PaxDb" id="6945-B7Q870"/>
<evidence type="ECO:0000313" key="3">
    <source>
        <dbReference type="Proteomes" id="UP000001555"/>
    </source>
</evidence>
<keyword evidence="3" id="KW-1185">Reference proteome</keyword>
<evidence type="ECO:0000313" key="1">
    <source>
        <dbReference type="EMBL" id="EEC15042.1"/>
    </source>
</evidence>
<proteinExistence type="predicted"/>
<organism>
    <name type="scientific">Ixodes scapularis</name>
    <name type="common">Black-legged tick</name>
    <name type="synonym">Deer tick</name>
    <dbReference type="NCBI Taxonomy" id="6945"/>
    <lineage>
        <taxon>Eukaryota</taxon>
        <taxon>Metazoa</taxon>
        <taxon>Ecdysozoa</taxon>
        <taxon>Arthropoda</taxon>
        <taxon>Chelicerata</taxon>
        <taxon>Arachnida</taxon>
        <taxon>Acari</taxon>
        <taxon>Parasitiformes</taxon>
        <taxon>Ixodida</taxon>
        <taxon>Ixodoidea</taxon>
        <taxon>Ixodidae</taxon>
        <taxon>Ixodinae</taxon>
        <taxon>Ixodes</taxon>
    </lineage>
</organism>
<dbReference type="VEuPathDB" id="VectorBase:ISCI011648"/>
<name>B7Q870_IXOSC</name>
<dbReference type="AlphaFoldDB" id="B7Q870"/>
<dbReference type="Gene3D" id="3.60.10.10">
    <property type="entry name" value="Endonuclease/exonuclease/phosphatase"/>
    <property type="match status" value="1"/>
</dbReference>
<dbReference type="VEuPathDB" id="VectorBase:ISCW011648"/>
<evidence type="ECO:0000313" key="2">
    <source>
        <dbReference type="EnsemblMetazoa" id="ISCW011648-PA"/>
    </source>
</evidence>